<feature type="transmembrane region" description="Helical" evidence="7">
    <location>
        <begin position="100"/>
        <end position="121"/>
    </location>
</feature>
<keyword evidence="2 7" id="KW-0813">Transport</keyword>
<keyword evidence="5 7" id="KW-1133">Transmembrane helix</keyword>
<dbReference type="Gene3D" id="1.10.3720.10">
    <property type="entry name" value="MetI-like"/>
    <property type="match status" value="1"/>
</dbReference>
<reference evidence="9 10" key="1">
    <citation type="submission" date="2018-09" db="EMBL/GenBank/DDBJ databases">
        <title>YIM PH 21725 draft genome.</title>
        <authorList>
            <person name="Miao C."/>
        </authorList>
    </citation>
    <scope>NUCLEOTIDE SEQUENCE [LARGE SCALE GENOMIC DNA]</scope>
    <source>
        <strain evidence="10">YIM PH21725</strain>
    </source>
</reference>
<dbReference type="AlphaFoldDB" id="A0A419HVB4"/>
<dbReference type="CDD" id="cd06261">
    <property type="entry name" value="TM_PBP2"/>
    <property type="match status" value="1"/>
</dbReference>
<comment type="similarity">
    <text evidence="7">Belongs to the binding-protein-dependent transport system permease family.</text>
</comment>
<keyword evidence="6 7" id="KW-0472">Membrane</keyword>
<evidence type="ECO:0000256" key="2">
    <source>
        <dbReference type="ARBA" id="ARBA00022448"/>
    </source>
</evidence>
<organism evidence="9 10">
    <name type="scientific">Amycolatopsis panacis</name>
    <dbReference type="NCBI Taxonomy" id="2340917"/>
    <lineage>
        <taxon>Bacteria</taxon>
        <taxon>Bacillati</taxon>
        <taxon>Actinomycetota</taxon>
        <taxon>Actinomycetes</taxon>
        <taxon>Pseudonocardiales</taxon>
        <taxon>Pseudonocardiaceae</taxon>
        <taxon>Amycolatopsis</taxon>
    </lineage>
</organism>
<gene>
    <name evidence="9" type="ORF">D5S19_24615</name>
</gene>
<dbReference type="RefSeq" id="WP_120025771.1">
    <property type="nucleotide sequence ID" value="NZ_QZFV01000113.1"/>
</dbReference>
<proteinExistence type="inferred from homology"/>
<evidence type="ECO:0000313" key="10">
    <source>
        <dbReference type="Proteomes" id="UP000285112"/>
    </source>
</evidence>
<evidence type="ECO:0000256" key="4">
    <source>
        <dbReference type="ARBA" id="ARBA00022692"/>
    </source>
</evidence>
<feature type="domain" description="ABC transmembrane type-1" evidence="8">
    <location>
        <begin position="94"/>
        <end position="325"/>
    </location>
</feature>
<evidence type="ECO:0000256" key="5">
    <source>
        <dbReference type="ARBA" id="ARBA00022989"/>
    </source>
</evidence>
<feature type="transmembrane region" description="Helical" evidence="7">
    <location>
        <begin position="256"/>
        <end position="282"/>
    </location>
</feature>
<dbReference type="PANTHER" id="PTHR43163:SF6">
    <property type="entry name" value="DIPEPTIDE TRANSPORT SYSTEM PERMEASE PROTEIN DPPB-RELATED"/>
    <property type="match status" value="1"/>
</dbReference>
<dbReference type="GO" id="GO:0071916">
    <property type="term" value="F:dipeptide transmembrane transporter activity"/>
    <property type="evidence" value="ECO:0007669"/>
    <property type="project" value="TreeGrafter"/>
</dbReference>
<dbReference type="SUPFAM" id="SSF161098">
    <property type="entry name" value="MetI-like"/>
    <property type="match status" value="1"/>
</dbReference>
<comment type="caution">
    <text evidence="9">The sequence shown here is derived from an EMBL/GenBank/DDBJ whole genome shotgun (WGS) entry which is preliminary data.</text>
</comment>
<evidence type="ECO:0000259" key="8">
    <source>
        <dbReference type="PROSITE" id="PS50928"/>
    </source>
</evidence>
<evidence type="ECO:0000256" key="6">
    <source>
        <dbReference type="ARBA" id="ARBA00023136"/>
    </source>
</evidence>
<evidence type="ECO:0000256" key="7">
    <source>
        <dbReference type="RuleBase" id="RU363032"/>
    </source>
</evidence>
<keyword evidence="10" id="KW-1185">Reference proteome</keyword>
<feature type="transmembrane region" description="Helical" evidence="7">
    <location>
        <begin position="302"/>
        <end position="325"/>
    </location>
</feature>
<feature type="transmembrane region" description="Helical" evidence="7">
    <location>
        <begin position="133"/>
        <end position="155"/>
    </location>
</feature>
<dbReference type="InterPro" id="IPR045621">
    <property type="entry name" value="BPD_transp_1_N"/>
</dbReference>
<evidence type="ECO:0000256" key="1">
    <source>
        <dbReference type="ARBA" id="ARBA00004651"/>
    </source>
</evidence>
<dbReference type="Proteomes" id="UP000285112">
    <property type="component" value="Unassembled WGS sequence"/>
</dbReference>
<protein>
    <submittedName>
        <fullName evidence="9">ABC transporter permease</fullName>
    </submittedName>
</protein>
<dbReference type="InterPro" id="IPR035906">
    <property type="entry name" value="MetI-like_sf"/>
</dbReference>
<feature type="transmembrane region" description="Helical" evidence="7">
    <location>
        <begin position="200"/>
        <end position="221"/>
    </location>
</feature>
<dbReference type="EMBL" id="QZFV01000113">
    <property type="protein sequence ID" value="RJQ80830.1"/>
    <property type="molecule type" value="Genomic_DNA"/>
</dbReference>
<dbReference type="PANTHER" id="PTHR43163">
    <property type="entry name" value="DIPEPTIDE TRANSPORT SYSTEM PERMEASE PROTEIN DPPB-RELATED"/>
    <property type="match status" value="1"/>
</dbReference>
<comment type="subcellular location">
    <subcellularLocation>
        <location evidence="1 7">Cell membrane</location>
        <topology evidence="1 7">Multi-pass membrane protein</topology>
    </subcellularLocation>
</comment>
<name>A0A419HVB4_9PSEU</name>
<dbReference type="GO" id="GO:0005886">
    <property type="term" value="C:plasma membrane"/>
    <property type="evidence" value="ECO:0007669"/>
    <property type="project" value="UniProtKB-SubCell"/>
</dbReference>
<dbReference type="Pfam" id="PF19300">
    <property type="entry name" value="BPD_transp_1_N"/>
    <property type="match status" value="1"/>
</dbReference>
<dbReference type="Pfam" id="PF00528">
    <property type="entry name" value="BPD_transp_1"/>
    <property type="match status" value="1"/>
</dbReference>
<sequence length="340" mass="36863">MYAVIRRVLGAAATVLLTSLLCFVLLRAIPGDPARVILGPLAPPDAVDSLRRSMGLDKPLLERFVLYLHDFFTGDWGYSYTSGLPVRTLLSERVMPTVELGLTAFVFAFGGALILALISTYRRRRAVDRGAMAWSFVGTGAPPFWTSLIALIIFWQTLHLFPGPEGRLGPGGEPPPSITGLYSVDSLLTLRFSTFADACWHLILPAAVLAFPASAALFRLLRSSLLGVRDDPFLTVVRGKGISPWSAFRKHALPNAFLPTLTASGLILGELMVGSVLVESIFSWPGIGQLIVQSIQGQDFAVVQAFIQLGAVGYVVINACVDILYRLVDPRVRLKSKVLA</sequence>
<dbReference type="PROSITE" id="PS50928">
    <property type="entry name" value="ABC_TM1"/>
    <property type="match status" value="1"/>
</dbReference>
<dbReference type="OrthoDB" id="9778910at2"/>
<evidence type="ECO:0000313" key="9">
    <source>
        <dbReference type="EMBL" id="RJQ80830.1"/>
    </source>
</evidence>
<dbReference type="InterPro" id="IPR000515">
    <property type="entry name" value="MetI-like"/>
</dbReference>
<keyword evidence="4 7" id="KW-0812">Transmembrane</keyword>
<accession>A0A419HVB4</accession>
<keyword evidence="3" id="KW-1003">Cell membrane</keyword>
<evidence type="ECO:0000256" key="3">
    <source>
        <dbReference type="ARBA" id="ARBA00022475"/>
    </source>
</evidence>